<protein>
    <submittedName>
        <fullName evidence="2">Uncharacterized protein</fullName>
    </submittedName>
</protein>
<accession>A0A3N4IQS6</accession>
<feature type="compositionally biased region" description="Basic and acidic residues" evidence="1">
    <location>
        <begin position="10"/>
        <end position="27"/>
    </location>
</feature>
<feature type="compositionally biased region" description="Low complexity" evidence="1">
    <location>
        <begin position="246"/>
        <end position="257"/>
    </location>
</feature>
<gene>
    <name evidence="2" type="ORF">BJ508DRAFT_320182</name>
</gene>
<feature type="compositionally biased region" description="Basic and acidic residues" evidence="1">
    <location>
        <begin position="268"/>
        <end position="277"/>
    </location>
</feature>
<evidence type="ECO:0000313" key="3">
    <source>
        <dbReference type="Proteomes" id="UP000275078"/>
    </source>
</evidence>
<dbReference type="EMBL" id="ML119645">
    <property type="protein sequence ID" value="RPA88075.1"/>
    <property type="molecule type" value="Genomic_DNA"/>
</dbReference>
<evidence type="ECO:0000313" key="2">
    <source>
        <dbReference type="EMBL" id="RPA88075.1"/>
    </source>
</evidence>
<keyword evidence="3" id="KW-1185">Reference proteome</keyword>
<feature type="region of interest" description="Disordered" evidence="1">
    <location>
        <begin position="190"/>
        <end position="396"/>
    </location>
</feature>
<reference evidence="2 3" key="1">
    <citation type="journal article" date="2018" name="Nat. Ecol. Evol.">
        <title>Pezizomycetes genomes reveal the molecular basis of ectomycorrhizal truffle lifestyle.</title>
        <authorList>
            <person name="Murat C."/>
            <person name="Payen T."/>
            <person name="Noel B."/>
            <person name="Kuo A."/>
            <person name="Morin E."/>
            <person name="Chen J."/>
            <person name="Kohler A."/>
            <person name="Krizsan K."/>
            <person name="Balestrini R."/>
            <person name="Da Silva C."/>
            <person name="Montanini B."/>
            <person name="Hainaut M."/>
            <person name="Levati E."/>
            <person name="Barry K.W."/>
            <person name="Belfiori B."/>
            <person name="Cichocki N."/>
            <person name="Clum A."/>
            <person name="Dockter R.B."/>
            <person name="Fauchery L."/>
            <person name="Guy J."/>
            <person name="Iotti M."/>
            <person name="Le Tacon F."/>
            <person name="Lindquist E.A."/>
            <person name="Lipzen A."/>
            <person name="Malagnac F."/>
            <person name="Mello A."/>
            <person name="Molinier V."/>
            <person name="Miyauchi S."/>
            <person name="Poulain J."/>
            <person name="Riccioni C."/>
            <person name="Rubini A."/>
            <person name="Sitrit Y."/>
            <person name="Splivallo R."/>
            <person name="Traeger S."/>
            <person name="Wang M."/>
            <person name="Zifcakova L."/>
            <person name="Wipf D."/>
            <person name="Zambonelli A."/>
            <person name="Paolocci F."/>
            <person name="Nowrousian M."/>
            <person name="Ottonello S."/>
            <person name="Baldrian P."/>
            <person name="Spatafora J.W."/>
            <person name="Henrissat B."/>
            <person name="Nagy L.G."/>
            <person name="Aury J.M."/>
            <person name="Wincker P."/>
            <person name="Grigoriev I.V."/>
            <person name="Bonfante P."/>
            <person name="Martin F.M."/>
        </authorList>
    </citation>
    <scope>NUCLEOTIDE SEQUENCE [LARGE SCALE GENOMIC DNA]</scope>
    <source>
        <strain evidence="2 3">RN42</strain>
    </source>
</reference>
<dbReference type="AlphaFoldDB" id="A0A3N4IQS6"/>
<feature type="compositionally biased region" description="Basic and acidic residues" evidence="1">
    <location>
        <begin position="328"/>
        <end position="339"/>
    </location>
</feature>
<feature type="compositionally biased region" description="Polar residues" evidence="1">
    <location>
        <begin position="48"/>
        <end position="66"/>
    </location>
</feature>
<dbReference type="Proteomes" id="UP000275078">
    <property type="component" value="Unassembled WGS sequence"/>
</dbReference>
<feature type="compositionally biased region" description="Basic and acidic residues" evidence="1">
    <location>
        <begin position="285"/>
        <end position="309"/>
    </location>
</feature>
<feature type="compositionally biased region" description="Acidic residues" evidence="1">
    <location>
        <begin position="370"/>
        <end position="387"/>
    </location>
</feature>
<name>A0A3N4IQS6_ASCIM</name>
<organism evidence="2 3">
    <name type="scientific">Ascobolus immersus RN42</name>
    <dbReference type="NCBI Taxonomy" id="1160509"/>
    <lineage>
        <taxon>Eukaryota</taxon>
        <taxon>Fungi</taxon>
        <taxon>Dikarya</taxon>
        <taxon>Ascomycota</taxon>
        <taxon>Pezizomycotina</taxon>
        <taxon>Pezizomycetes</taxon>
        <taxon>Pezizales</taxon>
        <taxon>Ascobolaceae</taxon>
        <taxon>Ascobolus</taxon>
    </lineage>
</organism>
<feature type="region of interest" description="Disordered" evidence="1">
    <location>
        <begin position="1"/>
        <end position="127"/>
    </location>
</feature>
<sequence length="396" mass="44905">MARGRKKGWKKPELTFDEEIAKQEAKAAPKKRGRPRKEDKTNPKEPVPSTTINSTTETAQKASNNRGRPPNAVRDVDGTQPASSGRAPTRRTDDQTSRRPPQRPSGPPAEPRTVHGPLPRGFDTLPKRGDFPIECRCSHYGHEGEPHQIFTLREWKNHKHQHMNLQHWARGLAVARREDLPPMFASALYGEDNTTRSRQASVEPGIDEYDERPRSNNLPDDPQDDYSAQPSPVRKANPQSAANTSQPRPRQRAQQAQGGLADLTHLSAQERREEVGKRTLTVRRLIAEDKQYSDNRKKQPEQDPADNRPKTRAVRTTLQAKDGSIYGKDFEDRELERQNQRKAQTSNYKRPTVEASDDDDDPLKNIQFSDGEEFEESSSEEEPDEDANMASTHPQQ</sequence>
<evidence type="ECO:0000256" key="1">
    <source>
        <dbReference type="SAM" id="MobiDB-lite"/>
    </source>
</evidence>
<proteinExistence type="predicted"/>